<dbReference type="InParanoid" id="A0A061DYS4"/>
<gene>
    <name evidence="1" type="ORF">TCM_006553</name>
</gene>
<evidence type="ECO:0000313" key="2">
    <source>
        <dbReference type="Proteomes" id="UP000026915"/>
    </source>
</evidence>
<dbReference type="Proteomes" id="UP000026915">
    <property type="component" value="Chromosome 2"/>
</dbReference>
<dbReference type="EMBL" id="CM001880">
    <property type="protein sequence ID" value="EOX97567.1"/>
    <property type="molecule type" value="Genomic_DNA"/>
</dbReference>
<dbReference type="AlphaFoldDB" id="A0A061DYS4"/>
<proteinExistence type="predicted"/>
<accession>A0A061DYS4</accession>
<keyword evidence="2" id="KW-1185">Reference proteome</keyword>
<reference evidence="1 2" key="1">
    <citation type="journal article" date="2013" name="Genome Biol.">
        <title>The genome sequence of the most widely cultivated cacao type and its use to identify candidate genes regulating pod color.</title>
        <authorList>
            <person name="Motamayor J.C."/>
            <person name="Mockaitis K."/>
            <person name="Schmutz J."/>
            <person name="Haiminen N."/>
            <person name="Iii D.L."/>
            <person name="Cornejo O."/>
            <person name="Findley S.D."/>
            <person name="Zheng P."/>
            <person name="Utro F."/>
            <person name="Royaert S."/>
            <person name="Saski C."/>
            <person name="Jenkins J."/>
            <person name="Podicheti R."/>
            <person name="Zhao M."/>
            <person name="Scheffler B.E."/>
            <person name="Stack J.C."/>
            <person name="Feltus F.A."/>
            <person name="Mustiga G.M."/>
            <person name="Amores F."/>
            <person name="Phillips W."/>
            <person name="Marelli J.P."/>
            <person name="May G.D."/>
            <person name="Shapiro H."/>
            <person name="Ma J."/>
            <person name="Bustamante C.D."/>
            <person name="Schnell R.J."/>
            <person name="Main D."/>
            <person name="Gilbert D."/>
            <person name="Parida L."/>
            <person name="Kuhn D.N."/>
        </authorList>
    </citation>
    <scope>NUCLEOTIDE SEQUENCE [LARGE SCALE GENOMIC DNA]</scope>
    <source>
        <strain evidence="2">cv. Matina 1-6</strain>
    </source>
</reference>
<organism evidence="1 2">
    <name type="scientific">Theobroma cacao</name>
    <name type="common">Cacao</name>
    <name type="synonym">Cocoa</name>
    <dbReference type="NCBI Taxonomy" id="3641"/>
    <lineage>
        <taxon>Eukaryota</taxon>
        <taxon>Viridiplantae</taxon>
        <taxon>Streptophyta</taxon>
        <taxon>Embryophyta</taxon>
        <taxon>Tracheophyta</taxon>
        <taxon>Spermatophyta</taxon>
        <taxon>Magnoliopsida</taxon>
        <taxon>eudicotyledons</taxon>
        <taxon>Gunneridae</taxon>
        <taxon>Pentapetalae</taxon>
        <taxon>rosids</taxon>
        <taxon>malvids</taxon>
        <taxon>Malvales</taxon>
        <taxon>Malvaceae</taxon>
        <taxon>Byttnerioideae</taxon>
        <taxon>Theobroma</taxon>
    </lineage>
</organism>
<dbReference type="Gramene" id="EOX97567">
    <property type="protein sequence ID" value="EOX97567"/>
    <property type="gene ID" value="TCM_006553"/>
</dbReference>
<evidence type="ECO:0000313" key="1">
    <source>
        <dbReference type="EMBL" id="EOX97567.1"/>
    </source>
</evidence>
<name>A0A061DYS4_THECC</name>
<dbReference type="HOGENOM" id="CLU_1819330_0_0_1"/>
<protein>
    <submittedName>
        <fullName evidence="1">Uncharacterized protein</fullName>
    </submittedName>
</protein>
<sequence length="142" mass="16783">MWRGMFTHLSSENLYELDLSRISSRFSVANFCRSKRSKIQRGAAMVSNMGWHKSNNCTLFWVGILSVSRKAIWLMRNKTVFKDNVWDVDQVFDNSRLRVATWAQALWPTENESAFRFLNSMLWSSSRGIERSGYWRCVKERE</sequence>